<gene>
    <name evidence="2" type="ORF">HELGO_WM35976</name>
</gene>
<name>A0A6S6T724_9GAMM</name>
<dbReference type="GO" id="GO:0003677">
    <property type="term" value="F:DNA binding"/>
    <property type="evidence" value="ECO:0007669"/>
    <property type="project" value="UniProtKB-KW"/>
</dbReference>
<dbReference type="Gene3D" id="1.10.10.10">
    <property type="entry name" value="Winged helix-like DNA-binding domain superfamily/Winged helix DNA-binding domain"/>
    <property type="match status" value="1"/>
</dbReference>
<organism evidence="2">
    <name type="scientific">uncultured Thiotrichaceae bacterium</name>
    <dbReference type="NCBI Taxonomy" id="298394"/>
    <lineage>
        <taxon>Bacteria</taxon>
        <taxon>Pseudomonadati</taxon>
        <taxon>Pseudomonadota</taxon>
        <taxon>Gammaproteobacteria</taxon>
        <taxon>Thiotrichales</taxon>
        <taxon>Thiotrichaceae</taxon>
        <taxon>environmental samples</taxon>
    </lineage>
</organism>
<dbReference type="PANTHER" id="PTHR33221:SF5">
    <property type="entry name" value="HTH-TYPE TRANSCRIPTIONAL REGULATOR ISCR"/>
    <property type="match status" value="1"/>
</dbReference>
<sequence length="162" mass="17644">MKLTTQSQRAIMAMMALALHTGRKVLRLSTLAKEQGISLSYMEQLFYHLRHAGLVEGIRGPGGGYRLGRPSSHISVAEIVAAIEAATEDDEQDRKTHPTEEVGNILNALDEQVHDFLDGISLESLVGDHKQPDISYRPGKMARAIAGMFPALPTTSVPQPAM</sequence>
<dbReference type="InterPro" id="IPR036390">
    <property type="entry name" value="WH_DNA-bd_sf"/>
</dbReference>
<dbReference type="GO" id="GO:0005829">
    <property type="term" value="C:cytosol"/>
    <property type="evidence" value="ECO:0007669"/>
    <property type="project" value="TreeGrafter"/>
</dbReference>
<dbReference type="AlphaFoldDB" id="A0A6S6T724"/>
<dbReference type="NCBIfam" id="TIGR00738">
    <property type="entry name" value="rrf2_super"/>
    <property type="match status" value="1"/>
</dbReference>
<dbReference type="PANTHER" id="PTHR33221">
    <property type="entry name" value="WINGED HELIX-TURN-HELIX TRANSCRIPTIONAL REGULATOR, RRF2 FAMILY"/>
    <property type="match status" value="1"/>
</dbReference>
<dbReference type="InterPro" id="IPR036388">
    <property type="entry name" value="WH-like_DNA-bd_sf"/>
</dbReference>
<protein>
    <submittedName>
        <fullName evidence="2">Iron-sulfur cluster regulator IscR</fullName>
    </submittedName>
</protein>
<reference evidence="2" key="1">
    <citation type="submission" date="2020-01" db="EMBL/GenBank/DDBJ databases">
        <authorList>
            <person name="Meier V. D."/>
            <person name="Meier V D."/>
        </authorList>
    </citation>
    <scope>NUCLEOTIDE SEQUENCE</scope>
    <source>
        <strain evidence="2">HLG_WM_MAG_09</strain>
    </source>
</reference>
<proteinExistence type="predicted"/>
<dbReference type="SUPFAM" id="SSF46785">
    <property type="entry name" value="Winged helix' DNA-binding domain"/>
    <property type="match status" value="1"/>
</dbReference>
<dbReference type="Pfam" id="PF02082">
    <property type="entry name" value="Rrf2"/>
    <property type="match status" value="1"/>
</dbReference>
<dbReference type="InterPro" id="IPR000944">
    <property type="entry name" value="Tscrpt_reg_Rrf2"/>
</dbReference>
<dbReference type="EMBL" id="CACVAT010000238">
    <property type="protein sequence ID" value="CAA6815083.1"/>
    <property type="molecule type" value="Genomic_DNA"/>
</dbReference>
<dbReference type="PROSITE" id="PS51197">
    <property type="entry name" value="HTH_RRF2_2"/>
    <property type="match status" value="1"/>
</dbReference>
<accession>A0A6S6T724</accession>
<dbReference type="GO" id="GO:0003700">
    <property type="term" value="F:DNA-binding transcription factor activity"/>
    <property type="evidence" value="ECO:0007669"/>
    <property type="project" value="TreeGrafter"/>
</dbReference>
<evidence type="ECO:0000313" key="2">
    <source>
        <dbReference type="EMBL" id="CAA6815083.1"/>
    </source>
</evidence>
<evidence type="ECO:0000256" key="1">
    <source>
        <dbReference type="ARBA" id="ARBA00023125"/>
    </source>
</evidence>
<keyword evidence="1" id="KW-0238">DNA-binding</keyword>